<keyword evidence="3" id="KW-1185">Reference proteome</keyword>
<feature type="signal peptide" evidence="1">
    <location>
        <begin position="1"/>
        <end position="18"/>
    </location>
</feature>
<evidence type="ECO:0000313" key="3">
    <source>
        <dbReference type="Proteomes" id="UP000717328"/>
    </source>
</evidence>
<organism evidence="2 3">
    <name type="scientific">Sphagnurus paluster</name>
    <dbReference type="NCBI Taxonomy" id="117069"/>
    <lineage>
        <taxon>Eukaryota</taxon>
        <taxon>Fungi</taxon>
        <taxon>Dikarya</taxon>
        <taxon>Basidiomycota</taxon>
        <taxon>Agaricomycotina</taxon>
        <taxon>Agaricomycetes</taxon>
        <taxon>Agaricomycetidae</taxon>
        <taxon>Agaricales</taxon>
        <taxon>Tricholomatineae</taxon>
        <taxon>Lyophyllaceae</taxon>
        <taxon>Sphagnurus</taxon>
    </lineage>
</organism>
<gene>
    <name evidence="2" type="ORF">H0H81_005721</name>
</gene>
<dbReference type="OrthoDB" id="187139at2759"/>
<proteinExistence type="predicted"/>
<reference evidence="2" key="1">
    <citation type="submission" date="2021-02" db="EMBL/GenBank/DDBJ databases">
        <authorList>
            <person name="Nieuwenhuis M."/>
            <person name="Van De Peppel L.J.J."/>
        </authorList>
    </citation>
    <scope>NUCLEOTIDE SEQUENCE</scope>
    <source>
        <strain evidence="2">D49</strain>
    </source>
</reference>
<keyword evidence="1" id="KW-0732">Signal</keyword>
<dbReference type="EMBL" id="JABCKI010001458">
    <property type="protein sequence ID" value="KAG5649170.1"/>
    <property type="molecule type" value="Genomic_DNA"/>
</dbReference>
<protein>
    <submittedName>
        <fullName evidence="2">Uncharacterized protein</fullName>
    </submittedName>
</protein>
<evidence type="ECO:0000256" key="1">
    <source>
        <dbReference type="SAM" id="SignalP"/>
    </source>
</evidence>
<reference evidence="2" key="2">
    <citation type="submission" date="2021-10" db="EMBL/GenBank/DDBJ databases">
        <title>Phylogenomics reveals ancestral predisposition of the termite-cultivated fungus Termitomyces towards a domesticated lifestyle.</title>
        <authorList>
            <person name="Auxier B."/>
            <person name="Grum-Grzhimaylo A."/>
            <person name="Cardenas M.E."/>
            <person name="Lodge J.D."/>
            <person name="Laessoe T."/>
            <person name="Pedersen O."/>
            <person name="Smith M.E."/>
            <person name="Kuyper T.W."/>
            <person name="Franco-Molano E.A."/>
            <person name="Baroni T.J."/>
            <person name="Aanen D.K."/>
        </authorList>
    </citation>
    <scope>NUCLEOTIDE SEQUENCE</scope>
    <source>
        <strain evidence="2">D49</strain>
    </source>
</reference>
<dbReference type="AlphaFoldDB" id="A0A9P7KHW8"/>
<evidence type="ECO:0000313" key="2">
    <source>
        <dbReference type="EMBL" id="KAG5649170.1"/>
    </source>
</evidence>
<sequence>MLLQISAVLVVHTYLVAAWQFTVPHIDGQDNTPGLLTALGNYTTDSTILFEKGIKYNIFTPIKFPVLNNVKICFEGNLTYPTDIPVIQ</sequence>
<dbReference type="Proteomes" id="UP000717328">
    <property type="component" value="Unassembled WGS sequence"/>
</dbReference>
<accession>A0A9P7KHW8</accession>
<name>A0A9P7KHW8_9AGAR</name>
<feature type="non-terminal residue" evidence="2">
    <location>
        <position position="88"/>
    </location>
</feature>
<feature type="chain" id="PRO_5040135273" evidence="1">
    <location>
        <begin position="19"/>
        <end position="88"/>
    </location>
</feature>
<comment type="caution">
    <text evidence="2">The sequence shown here is derived from an EMBL/GenBank/DDBJ whole genome shotgun (WGS) entry which is preliminary data.</text>
</comment>